<name>A0AAN9MUZ9_CANGL</name>
<dbReference type="EMBL" id="JAYMYQ010000001">
    <property type="protein sequence ID" value="KAK7361439.1"/>
    <property type="molecule type" value="Genomic_DNA"/>
</dbReference>
<sequence length="135" mass="15281">MAHGGALPQMHDSHGSRVALFVLKGKLPPGGLEPTSWISFNFEKGSWAAESRTVERLSIYKLTEGPEFGHDSSENYKLSLATSVWGTKSNQVGKNFQDYERKDLWFPLYEQKRGSWVSTMTRFRRALCLVSLLNV</sequence>
<protein>
    <submittedName>
        <fullName evidence="1">Uncharacterized protein</fullName>
    </submittedName>
</protein>
<evidence type="ECO:0000313" key="1">
    <source>
        <dbReference type="EMBL" id="KAK7361439.1"/>
    </source>
</evidence>
<organism evidence="1 2">
    <name type="scientific">Canavalia gladiata</name>
    <name type="common">Sword bean</name>
    <name type="synonym">Dolichos gladiatus</name>
    <dbReference type="NCBI Taxonomy" id="3824"/>
    <lineage>
        <taxon>Eukaryota</taxon>
        <taxon>Viridiplantae</taxon>
        <taxon>Streptophyta</taxon>
        <taxon>Embryophyta</taxon>
        <taxon>Tracheophyta</taxon>
        <taxon>Spermatophyta</taxon>
        <taxon>Magnoliopsida</taxon>
        <taxon>eudicotyledons</taxon>
        <taxon>Gunneridae</taxon>
        <taxon>Pentapetalae</taxon>
        <taxon>rosids</taxon>
        <taxon>fabids</taxon>
        <taxon>Fabales</taxon>
        <taxon>Fabaceae</taxon>
        <taxon>Papilionoideae</taxon>
        <taxon>50 kb inversion clade</taxon>
        <taxon>NPAAA clade</taxon>
        <taxon>indigoferoid/millettioid clade</taxon>
        <taxon>Phaseoleae</taxon>
        <taxon>Canavalia</taxon>
    </lineage>
</organism>
<dbReference type="AlphaFoldDB" id="A0AAN9MUZ9"/>
<reference evidence="1 2" key="1">
    <citation type="submission" date="2024-01" db="EMBL/GenBank/DDBJ databases">
        <title>The genomes of 5 underutilized Papilionoideae crops provide insights into root nodulation and disease resistanc.</title>
        <authorList>
            <person name="Jiang F."/>
        </authorList>
    </citation>
    <scope>NUCLEOTIDE SEQUENCE [LARGE SCALE GENOMIC DNA]</scope>
    <source>
        <strain evidence="1">LVBAO_FW01</strain>
        <tissue evidence="1">Leaves</tissue>
    </source>
</reference>
<comment type="caution">
    <text evidence="1">The sequence shown here is derived from an EMBL/GenBank/DDBJ whole genome shotgun (WGS) entry which is preliminary data.</text>
</comment>
<accession>A0AAN9MUZ9</accession>
<dbReference type="Proteomes" id="UP001367508">
    <property type="component" value="Unassembled WGS sequence"/>
</dbReference>
<evidence type="ECO:0000313" key="2">
    <source>
        <dbReference type="Proteomes" id="UP001367508"/>
    </source>
</evidence>
<proteinExistence type="predicted"/>
<gene>
    <name evidence="1" type="ORF">VNO77_03503</name>
</gene>
<keyword evidence="2" id="KW-1185">Reference proteome</keyword>